<dbReference type="Proteomes" id="UP001392437">
    <property type="component" value="Unassembled WGS sequence"/>
</dbReference>
<evidence type="ECO:0000313" key="2">
    <source>
        <dbReference type="Proteomes" id="UP001392437"/>
    </source>
</evidence>
<name>A0AAW0Q6W6_9PEZI</name>
<dbReference type="EMBL" id="JAQQWP010000012">
    <property type="protein sequence ID" value="KAK8093058.1"/>
    <property type="molecule type" value="Genomic_DNA"/>
</dbReference>
<sequence>MGFLYHSTLSAIKPHSDLGPDWYLGSLTCDEHRVCYTNRPRRSDGWSTTWADIARGCFVNDVDLYGYDLLRGNTVHDNSADFDDLFGNRDCIFNYHRGYTIPSFQFFYTLDWRYDLHRVMDVSLSLDPFHTGYKLRAVEYDQFLQ</sequence>
<dbReference type="AlphaFoldDB" id="A0AAW0Q6W6"/>
<evidence type="ECO:0000313" key="1">
    <source>
        <dbReference type="EMBL" id="KAK8093058.1"/>
    </source>
</evidence>
<proteinExistence type="predicted"/>
<accession>A0AAW0Q6W6</accession>
<comment type="caution">
    <text evidence="1">The sequence shown here is derived from an EMBL/GenBank/DDBJ whole genome shotgun (WGS) entry which is preliminary data.</text>
</comment>
<gene>
    <name evidence="1" type="ORF">PG999_014645</name>
</gene>
<keyword evidence="2" id="KW-1185">Reference proteome</keyword>
<protein>
    <submittedName>
        <fullName evidence="1">Uncharacterized protein</fullName>
    </submittedName>
</protein>
<organism evidence="1 2">
    <name type="scientific">Apiospora kogelbergensis</name>
    <dbReference type="NCBI Taxonomy" id="1337665"/>
    <lineage>
        <taxon>Eukaryota</taxon>
        <taxon>Fungi</taxon>
        <taxon>Dikarya</taxon>
        <taxon>Ascomycota</taxon>
        <taxon>Pezizomycotina</taxon>
        <taxon>Sordariomycetes</taxon>
        <taxon>Xylariomycetidae</taxon>
        <taxon>Amphisphaeriales</taxon>
        <taxon>Apiosporaceae</taxon>
        <taxon>Apiospora</taxon>
    </lineage>
</organism>
<reference evidence="1 2" key="1">
    <citation type="submission" date="2023-01" db="EMBL/GenBank/DDBJ databases">
        <title>Analysis of 21 Apiospora genomes using comparative genomics revels a genus with tremendous synthesis potential of carbohydrate active enzymes and secondary metabolites.</title>
        <authorList>
            <person name="Sorensen T."/>
        </authorList>
    </citation>
    <scope>NUCLEOTIDE SEQUENCE [LARGE SCALE GENOMIC DNA]</scope>
    <source>
        <strain evidence="1 2">CBS 117206</strain>
    </source>
</reference>